<evidence type="ECO:0000313" key="11">
    <source>
        <dbReference type="EMBL" id="MST85524.1"/>
    </source>
</evidence>
<comment type="caution">
    <text evidence="11">The sequence shown here is derived from an EMBL/GenBank/DDBJ whole genome shotgun (WGS) entry which is preliminary data.</text>
</comment>
<keyword evidence="9" id="KW-0119">Carbohydrate metabolism</keyword>
<evidence type="ECO:0000256" key="5">
    <source>
        <dbReference type="ARBA" id="ARBA00013189"/>
    </source>
</evidence>
<evidence type="ECO:0000313" key="12">
    <source>
        <dbReference type="Proteomes" id="UP000438914"/>
    </source>
</evidence>
<keyword evidence="7 9" id="KW-0520">NAD</keyword>
<dbReference type="InterPro" id="IPR036291">
    <property type="entry name" value="NAD(P)-bd_dom_sf"/>
</dbReference>
<organism evidence="11 12">
    <name type="scientific">Hallella mizrahii</name>
    <dbReference type="NCBI Taxonomy" id="2606637"/>
    <lineage>
        <taxon>Bacteria</taxon>
        <taxon>Pseudomonadati</taxon>
        <taxon>Bacteroidota</taxon>
        <taxon>Bacteroidia</taxon>
        <taxon>Bacteroidales</taxon>
        <taxon>Prevotellaceae</taxon>
        <taxon>Hallella</taxon>
    </lineage>
</organism>
<evidence type="ECO:0000256" key="6">
    <source>
        <dbReference type="ARBA" id="ARBA00018569"/>
    </source>
</evidence>
<comment type="pathway">
    <text evidence="3 9">Carbohydrate metabolism; galactose metabolism.</text>
</comment>
<dbReference type="PANTHER" id="PTHR43725:SF47">
    <property type="entry name" value="UDP-GLUCOSE 4-EPIMERASE"/>
    <property type="match status" value="1"/>
</dbReference>
<evidence type="ECO:0000259" key="10">
    <source>
        <dbReference type="Pfam" id="PF16363"/>
    </source>
</evidence>
<dbReference type="UniPathway" id="UPA00214"/>
<dbReference type="NCBIfam" id="TIGR01179">
    <property type="entry name" value="galE"/>
    <property type="match status" value="1"/>
</dbReference>
<protein>
    <recommendedName>
        <fullName evidence="6 9">UDP-glucose 4-epimerase</fullName>
        <ecNumber evidence="5 9">5.1.3.2</ecNumber>
    </recommendedName>
</protein>
<keyword evidence="12" id="KW-1185">Reference proteome</keyword>
<dbReference type="InterPro" id="IPR016040">
    <property type="entry name" value="NAD(P)-bd_dom"/>
</dbReference>
<dbReference type="RefSeq" id="WP_154535111.1">
    <property type="nucleotide sequence ID" value="NZ_VUNG01000040.1"/>
</dbReference>
<comment type="subunit">
    <text evidence="9">Homodimer.</text>
</comment>
<reference evidence="11 12" key="1">
    <citation type="submission" date="2019-08" db="EMBL/GenBank/DDBJ databases">
        <title>In-depth cultivation of the pig gut microbiome towards novel bacterial diversity and tailored functional studies.</title>
        <authorList>
            <person name="Wylensek D."/>
            <person name="Hitch T.C.A."/>
            <person name="Clavel T."/>
        </authorList>
    </citation>
    <scope>NUCLEOTIDE SEQUENCE [LARGE SCALE GENOMIC DNA]</scope>
    <source>
        <strain evidence="11 12">LKV-178-WT-2A</strain>
    </source>
</reference>
<name>A0A7K0KI25_9BACT</name>
<comment type="similarity">
    <text evidence="4 9">Belongs to the NAD(P)-dependent epimerase/dehydratase family.</text>
</comment>
<dbReference type="GO" id="GO:0003978">
    <property type="term" value="F:UDP-glucose 4-epimerase activity"/>
    <property type="evidence" value="ECO:0007669"/>
    <property type="project" value="UniProtKB-UniRule"/>
</dbReference>
<dbReference type="Gene3D" id="3.40.50.720">
    <property type="entry name" value="NAD(P)-binding Rossmann-like Domain"/>
    <property type="match status" value="1"/>
</dbReference>
<evidence type="ECO:0000256" key="9">
    <source>
        <dbReference type="RuleBase" id="RU366046"/>
    </source>
</evidence>
<proteinExistence type="inferred from homology"/>
<dbReference type="CDD" id="cd05247">
    <property type="entry name" value="UDP_G4E_1_SDR_e"/>
    <property type="match status" value="1"/>
</dbReference>
<comment type="catalytic activity">
    <reaction evidence="1 9">
        <text>UDP-alpha-D-glucose = UDP-alpha-D-galactose</text>
        <dbReference type="Rhea" id="RHEA:22168"/>
        <dbReference type="ChEBI" id="CHEBI:58885"/>
        <dbReference type="ChEBI" id="CHEBI:66914"/>
        <dbReference type="EC" id="5.1.3.2"/>
    </reaction>
</comment>
<evidence type="ECO:0000256" key="2">
    <source>
        <dbReference type="ARBA" id="ARBA00001911"/>
    </source>
</evidence>
<sequence>MKQTILVTGGMGFIGSHTTVELIEAGYKVVIVDDLSNSNIKVLDGIEKITGVRPDFEKVDLRDKQATEEVFKKHPDIEGIIHFAASKAVGESVHKPLLYYRNNIVSLINLLELMPKYDVKGIIFSSSCTVYGQPKPENLPVTENAPHQKATSPYGNTKEINEQIIYDYIHSGANIKSIILRYFNPIGAHPSALIGELPNGVPANLIPYVTQTAIGIREQLTIFGNDYNTPDGTCIRDYIYVVDLAKAHVAAMARVLDQNAEPIDYFNIGTGHGNSTLEIVETFEKATGVKLNWKYGPRREGDIEKIWGDCTKANNVLGWKAETPLDDVLRSAWKWQLKLREDGVM</sequence>
<evidence type="ECO:0000256" key="3">
    <source>
        <dbReference type="ARBA" id="ARBA00004947"/>
    </source>
</evidence>
<keyword evidence="8 9" id="KW-0413">Isomerase</keyword>
<evidence type="ECO:0000256" key="8">
    <source>
        <dbReference type="ARBA" id="ARBA00023235"/>
    </source>
</evidence>
<dbReference type="Pfam" id="PF16363">
    <property type="entry name" value="GDP_Man_Dehyd"/>
    <property type="match status" value="1"/>
</dbReference>
<dbReference type="InterPro" id="IPR005886">
    <property type="entry name" value="UDP_G4E"/>
</dbReference>
<evidence type="ECO:0000256" key="1">
    <source>
        <dbReference type="ARBA" id="ARBA00000083"/>
    </source>
</evidence>
<dbReference type="Proteomes" id="UP000438914">
    <property type="component" value="Unassembled WGS sequence"/>
</dbReference>
<dbReference type="AlphaFoldDB" id="A0A7K0KI25"/>
<feature type="domain" description="NAD(P)-binding" evidence="10">
    <location>
        <begin position="6"/>
        <end position="330"/>
    </location>
</feature>
<dbReference type="PANTHER" id="PTHR43725">
    <property type="entry name" value="UDP-GLUCOSE 4-EPIMERASE"/>
    <property type="match status" value="1"/>
</dbReference>
<dbReference type="Gene3D" id="3.90.25.10">
    <property type="entry name" value="UDP-galactose 4-epimerase, domain 1"/>
    <property type="match status" value="1"/>
</dbReference>
<comment type="cofactor">
    <cofactor evidence="2 9">
        <name>NAD(+)</name>
        <dbReference type="ChEBI" id="CHEBI:57540"/>
    </cofactor>
</comment>
<dbReference type="SUPFAM" id="SSF51735">
    <property type="entry name" value="NAD(P)-binding Rossmann-fold domains"/>
    <property type="match status" value="1"/>
</dbReference>
<dbReference type="EC" id="5.1.3.2" evidence="5 9"/>
<evidence type="ECO:0000256" key="4">
    <source>
        <dbReference type="ARBA" id="ARBA00007637"/>
    </source>
</evidence>
<accession>A0A7K0KI25</accession>
<dbReference type="EMBL" id="VUNG01000040">
    <property type="protein sequence ID" value="MST85524.1"/>
    <property type="molecule type" value="Genomic_DNA"/>
</dbReference>
<gene>
    <name evidence="11" type="primary">galE</name>
    <name evidence="11" type="ORF">FYJ73_12750</name>
</gene>
<dbReference type="GO" id="GO:0006012">
    <property type="term" value="P:galactose metabolic process"/>
    <property type="evidence" value="ECO:0007669"/>
    <property type="project" value="UniProtKB-UniPathway"/>
</dbReference>
<evidence type="ECO:0000256" key="7">
    <source>
        <dbReference type="ARBA" id="ARBA00023027"/>
    </source>
</evidence>
<dbReference type="GO" id="GO:0005829">
    <property type="term" value="C:cytosol"/>
    <property type="evidence" value="ECO:0007669"/>
    <property type="project" value="TreeGrafter"/>
</dbReference>